<dbReference type="Proteomes" id="UP000299102">
    <property type="component" value="Unassembled WGS sequence"/>
</dbReference>
<comment type="caution">
    <text evidence="1">The sequence shown here is derived from an EMBL/GenBank/DDBJ whole genome shotgun (WGS) entry which is preliminary data.</text>
</comment>
<dbReference type="EMBL" id="BGZK01003873">
    <property type="protein sequence ID" value="GBP05201.1"/>
    <property type="molecule type" value="Genomic_DNA"/>
</dbReference>
<organism evidence="1 2">
    <name type="scientific">Eumeta variegata</name>
    <name type="common">Bagworm moth</name>
    <name type="synonym">Eumeta japonica</name>
    <dbReference type="NCBI Taxonomy" id="151549"/>
    <lineage>
        <taxon>Eukaryota</taxon>
        <taxon>Metazoa</taxon>
        <taxon>Ecdysozoa</taxon>
        <taxon>Arthropoda</taxon>
        <taxon>Hexapoda</taxon>
        <taxon>Insecta</taxon>
        <taxon>Pterygota</taxon>
        <taxon>Neoptera</taxon>
        <taxon>Endopterygota</taxon>
        <taxon>Lepidoptera</taxon>
        <taxon>Glossata</taxon>
        <taxon>Ditrysia</taxon>
        <taxon>Tineoidea</taxon>
        <taxon>Psychidae</taxon>
        <taxon>Oiketicinae</taxon>
        <taxon>Eumeta</taxon>
    </lineage>
</organism>
<evidence type="ECO:0000313" key="2">
    <source>
        <dbReference type="Proteomes" id="UP000299102"/>
    </source>
</evidence>
<proteinExistence type="predicted"/>
<sequence>MSTQWHSEHASQCPPLIYGRHELEELHTGRYFIAGGWSVGDREEHHQNSQEQSFRRIRERIRVIEASVKSRLRISCADQIGNVINEGHIMSTGNRRAHMKRLMGISEPRYVCKDRGVWRYVVSANPSGRLAIEKLRNDTIKPKRTEMSAKVSIEWVKKFCLRGNQLRTGLQYQENAVLHNLPRQKPYLRCAHLH</sequence>
<dbReference type="AlphaFoldDB" id="A0A4C1SVX4"/>
<keyword evidence="2" id="KW-1185">Reference proteome</keyword>
<reference evidence="1 2" key="1">
    <citation type="journal article" date="2019" name="Commun. Biol.">
        <title>The bagworm genome reveals a unique fibroin gene that provides high tensile strength.</title>
        <authorList>
            <person name="Kono N."/>
            <person name="Nakamura H."/>
            <person name="Ohtoshi R."/>
            <person name="Tomita M."/>
            <person name="Numata K."/>
            <person name="Arakawa K."/>
        </authorList>
    </citation>
    <scope>NUCLEOTIDE SEQUENCE [LARGE SCALE GENOMIC DNA]</scope>
</reference>
<gene>
    <name evidence="1" type="ORF">EVAR_71593_1</name>
</gene>
<name>A0A4C1SVX4_EUMVA</name>
<protein>
    <submittedName>
        <fullName evidence="1">Uncharacterized protein</fullName>
    </submittedName>
</protein>
<accession>A0A4C1SVX4</accession>
<evidence type="ECO:0000313" key="1">
    <source>
        <dbReference type="EMBL" id="GBP05201.1"/>
    </source>
</evidence>